<accession>A0A6A4KIW1</accession>
<dbReference type="AlphaFoldDB" id="A0A6A4KIW1"/>
<keyword evidence="2" id="KW-1185">Reference proteome</keyword>
<reference evidence="1" key="1">
    <citation type="journal article" date="2021" name="Mol. Ecol. Resour.">
        <title>Apolygus lucorum genome provides insights into omnivorousness and mesophyll feeding.</title>
        <authorList>
            <person name="Liu Y."/>
            <person name="Liu H."/>
            <person name="Wang H."/>
            <person name="Huang T."/>
            <person name="Liu B."/>
            <person name="Yang B."/>
            <person name="Yin L."/>
            <person name="Li B."/>
            <person name="Zhang Y."/>
            <person name="Zhang S."/>
            <person name="Jiang F."/>
            <person name="Zhang X."/>
            <person name="Ren Y."/>
            <person name="Wang B."/>
            <person name="Wang S."/>
            <person name="Lu Y."/>
            <person name="Wu K."/>
            <person name="Fan W."/>
            <person name="Wang G."/>
        </authorList>
    </citation>
    <scope>NUCLEOTIDE SEQUENCE</scope>
    <source>
        <strain evidence="1">12Hb</strain>
    </source>
</reference>
<dbReference type="OrthoDB" id="6159439at2759"/>
<protein>
    <submittedName>
        <fullName evidence="1">Uncharacterized protein</fullName>
    </submittedName>
</protein>
<gene>
    <name evidence="1" type="ORF">GE061_010206</name>
</gene>
<comment type="caution">
    <text evidence="1">The sequence shown here is derived from an EMBL/GenBank/DDBJ whole genome shotgun (WGS) entry which is preliminary data.</text>
</comment>
<organism evidence="1 2">
    <name type="scientific">Apolygus lucorum</name>
    <name type="common">Small green plant bug</name>
    <name type="synonym">Lygocoris lucorum</name>
    <dbReference type="NCBI Taxonomy" id="248454"/>
    <lineage>
        <taxon>Eukaryota</taxon>
        <taxon>Metazoa</taxon>
        <taxon>Ecdysozoa</taxon>
        <taxon>Arthropoda</taxon>
        <taxon>Hexapoda</taxon>
        <taxon>Insecta</taxon>
        <taxon>Pterygota</taxon>
        <taxon>Neoptera</taxon>
        <taxon>Paraneoptera</taxon>
        <taxon>Hemiptera</taxon>
        <taxon>Heteroptera</taxon>
        <taxon>Panheteroptera</taxon>
        <taxon>Cimicomorpha</taxon>
        <taxon>Miridae</taxon>
        <taxon>Mirini</taxon>
        <taxon>Apolygus</taxon>
    </lineage>
</organism>
<sequence>MDLTTGQRAKDRPAKSVFSIRNIVDVEEDPQPIRNGGSYFSGKPFQVLGLIRLLSYYLHSAHEGYPLMKFLKDWLSGDHASLFT</sequence>
<evidence type="ECO:0000313" key="1">
    <source>
        <dbReference type="EMBL" id="KAF6215453.1"/>
    </source>
</evidence>
<evidence type="ECO:0000313" key="2">
    <source>
        <dbReference type="Proteomes" id="UP000466442"/>
    </source>
</evidence>
<name>A0A6A4KIW1_APOLU</name>
<dbReference type="EMBL" id="WIXP02000002">
    <property type="protein sequence ID" value="KAF6215453.1"/>
    <property type="molecule type" value="Genomic_DNA"/>
</dbReference>
<proteinExistence type="predicted"/>
<dbReference type="Proteomes" id="UP000466442">
    <property type="component" value="Unassembled WGS sequence"/>
</dbReference>